<name>A0A0B1T1M1_OESDE</name>
<dbReference type="OrthoDB" id="5793750at2759"/>
<reference evidence="3 4" key="1">
    <citation type="submission" date="2014-03" db="EMBL/GenBank/DDBJ databases">
        <title>Draft genome of the hookworm Oesophagostomum dentatum.</title>
        <authorList>
            <person name="Mitreva M."/>
        </authorList>
    </citation>
    <scope>NUCLEOTIDE SEQUENCE [LARGE SCALE GENOMIC DNA]</scope>
    <source>
        <strain evidence="3 4">OD-Hann</strain>
    </source>
</reference>
<organism evidence="3 4">
    <name type="scientific">Oesophagostomum dentatum</name>
    <name type="common">Nodular worm</name>
    <dbReference type="NCBI Taxonomy" id="61180"/>
    <lineage>
        <taxon>Eukaryota</taxon>
        <taxon>Metazoa</taxon>
        <taxon>Ecdysozoa</taxon>
        <taxon>Nematoda</taxon>
        <taxon>Chromadorea</taxon>
        <taxon>Rhabditida</taxon>
        <taxon>Rhabditina</taxon>
        <taxon>Rhabditomorpha</taxon>
        <taxon>Strongyloidea</taxon>
        <taxon>Strongylidae</taxon>
        <taxon>Oesophagostomum</taxon>
    </lineage>
</organism>
<keyword evidence="2" id="KW-1133">Transmembrane helix</keyword>
<keyword evidence="4" id="KW-1185">Reference proteome</keyword>
<evidence type="ECO:0000256" key="2">
    <source>
        <dbReference type="SAM" id="Phobius"/>
    </source>
</evidence>
<evidence type="ECO:0000313" key="4">
    <source>
        <dbReference type="Proteomes" id="UP000053660"/>
    </source>
</evidence>
<dbReference type="Proteomes" id="UP000053660">
    <property type="component" value="Unassembled WGS sequence"/>
</dbReference>
<keyword evidence="2" id="KW-0812">Transmembrane</keyword>
<dbReference type="AlphaFoldDB" id="A0A0B1T1M1"/>
<accession>A0A0B1T1M1</accession>
<sequence length="106" mass="11946">MSRGGVEGSSIDPMEGSEPNNSMCDLLREAFSATVARDYEKAVSVVRCAVATDYAFGVEDLELMDHVYACILNTSHYDESVIEVSNFYVYFFLLLLTAFYFWDVVQ</sequence>
<dbReference type="EMBL" id="KN553941">
    <property type="protein sequence ID" value="KHJ89642.1"/>
    <property type="molecule type" value="Genomic_DNA"/>
</dbReference>
<evidence type="ECO:0000313" key="3">
    <source>
        <dbReference type="EMBL" id="KHJ89642.1"/>
    </source>
</evidence>
<feature type="region of interest" description="Disordered" evidence="1">
    <location>
        <begin position="1"/>
        <end position="21"/>
    </location>
</feature>
<feature type="transmembrane region" description="Helical" evidence="2">
    <location>
        <begin position="87"/>
        <end position="105"/>
    </location>
</feature>
<proteinExistence type="predicted"/>
<protein>
    <submittedName>
        <fullName evidence="3">Uncharacterized protein</fullName>
    </submittedName>
</protein>
<keyword evidence="2" id="KW-0472">Membrane</keyword>
<evidence type="ECO:0000256" key="1">
    <source>
        <dbReference type="SAM" id="MobiDB-lite"/>
    </source>
</evidence>
<gene>
    <name evidence="3" type="ORF">OESDEN_10526</name>
</gene>